<dbReference type="Pfam" id="PF00899">
    <property type="entry name" value="ThiF"/>
    <property type="match status" value="1"/>
</dbReference>
<dbReference type="GO" id="GO:0008641">
    <property type="term" value="F:ubiquitin-like modifier activating enzyme activity"/>
    <property type="evidence" value="ECO:0007669"/>
    <property type="project" value="InterPro"/>
</dbReference>
<dbReference type="GO" id="GO:0008237">
    <property type="term" value="F:metallopeptidase activity"/>
    <property type="evidence" value="ECO:0007669"/>
    <property type="project" value="UniProtKB-KW"/>
</dbReference>
<sequence>MEFYELGRCVENSEDILPLTASLISACQQNPYVEFIELREIADGSNRTEVIVIEVGDSTIRMNNPGQIKRREKFAITVDLQSSIPVIFRALRKDFPTMAHMYYVPHNTPKALCLYNVNWSTVEHHWTPEMFIQRLFWWLRESSELRLHRNDQPLEPLFYQSSYEVILPANFMEVFCRNGLCLTLEWVNYESNSHKILRAKVTKDTGNKEFFEGDFKCVKFFADPVESNSISNYPSTLAELSEKLGAEKFDRELYNSIYNLVPENGITAKQSGVERLFILVCIPRHLNGEFHRYDVIGYFLNVSFFELAKDFEVISHYAQNNKWHKIKLIGGVAIEDISSSIWKRHHLLPVEIRNSLNSEFARNISGIDASNACFNGIIAGVGALGGLLGQIWARGAWGQWCFVDPDYLNPHNLARHVGYDYMLGRPKAVVLQALTNDIYAHAETHSALHCSITDQNNELIMALEKASILVDVTASYNVPRELSVREDVPRVASLFLTPSGSSCVLLMEDSHRYLRSADIEAQYYRAILNSEWGNIHLTNHQGDIWVGGGCRDISVKLADDRLHLYAGVLAKQLRRRVDIQEAQACVWCVEEVTDAISSHEIKLYPVTRDIKSEWVVIYDEGLINKIRSIRLNALPCETGGILLGIVDTKSRTLHLVDALLPPNDSIASPVNFTRGIEGLSGALSSVHERTAGIVDYVGEWHSHPNGCSASPSSDDNQLITRLAETMRHDGLPVLMLIVSDTEISCTII</sequence>
<dbReference type="InterPro" id="IPR032865">
    <property type="entry name" value="Prok-E2_A"/>
</dbReference>
<gene>
    <name evidence="8" type="ORF">RA178_20325</name>
</gene>
<organism evidence="8">
    <name type="scientific">Shewanella oncorhynchi</name>
    <dbReference type="NCBI Taxonomy" id="2726434"/>
    <lineage>
        <taxon>Bacteria</taxon>
        <taxon>Pseudomonadati</taxon>
        <taxon>Pseudomonadota</taxon>
        <taxon>Gammaproteobacteria</taxon>
        <taxon>Alteromonadales</taxon>
        <taxon>Shewanellaceae</taxon>
        <taxon>Shewanella</taxon>
    </lineage>
</organism>
<evidence type="ECO:0000313" key="8">
    <source>
        <dbReference type="EMBL" id="WMB72724.1"/>
    </source>
</evidence>
<evidence type="ECO:0000259" key="7">
    <source>
        <dbReference type="Pfam" id="PF14464"/>
    </source>
</evidence>
<evidence type="ECO:0000256" key="4">
    <source>
        <dbReference type="ARBA" id="ARBA00022833"/>
    </source>
</evidence>
<dbReference type="GeneID" id="301341581"/>
<dbReference type="SUPFAM" id="SSF102712">
    <property type="entry name" value="JAB1/MPN domain"/>
    <property type="match status" value="1"/>
</dbReference>
<protein>
    <submittedName>
        <fullName evidence="8">Mov34/MPN/PAD-1 family protein</fullName>
    </submittedName>
</protein>
<feature type="domain" description="THIF-type NAD/FAD binding fold" evidence="6">
    <location>
        <begin position="377"/>
        <end position="478"/>
    </location>
</feature>
<feature type="domain" description="JAB" evidence="7">
    <location>
        <begin position="621"/>
        <end position="740"/>
    </location>
</feature>
<dbReference type="Gene3D" id="3.40.50.720">
    <property type="entry name" value="NAD(P)-binding Rossmann-like Domain"/>
    <property type="match status" value="1"/>
</dbReference>
<evidence type="ECO:0000256" key="5">
    <source>
        <dbReference type="ARBA" id="ARBA00023049"/>
    </source>
</evidence>
<keyword evidence="3" id="KW-0378">Hydrolase</keyword>
<keyword evidence="5" id="KW-0482">Metalloprotease</keyword>
<evidence type="ECO:0000259" key="6">
    <source>
        <dbReference type="Pfam" id="PF00899"/>
    </source>
</evidence>
<evidence type="ECO:0000256" key="3">
    <source>
        <dbReference type="ARBA" id="ARBA00022801"/>
    </source>
</evidence>
<dbReference type="GO" id="GO:0006508">
    <property type="term" value="P:proteolysis"/>
    <property type="evidence" value="ECO:0007669"/>
    <property type="project" value="UniProtKB-KW"/>
</dbReference>
<evidence type="ECO:0000256" key="2">
    <source>
        <dbReference type="ARBA" id="ARBA00022723"/>
    </source>
</evidence>
<dbReference type="InterPro" id="IPR028090">
    <property type="entry name" value="JAB_dom_prok"/>
</dbReference>
<dbReference type="Gene3D" id="3.40.140.10">
    <property type="entry name" value="Cytidine Deaminase, domain 2"/>
    <property type="match status" value="1"/>
</dbReference>
<dbReference type="EMBL" id="CP132914">
    <property type="protein sequence ID" value="WMB72724.1"/>
    <property type="molecule type" value="Genomic_DNA"/>
</dbReference>
<dbReference type="InterPro" id="IPR035985">
    <property type="entry name" value="Ubiquitin-activating_enz"/>
</dbReference>
<dbReference type="AlphaFoldDB" id="A0AA50KD53"/>
<name>A0AA50KD53_9GAMM</name>
<keyword evidence="4" id="KW-0862">Zinc</keyword>
<proteinExistence type="predicted"/>
<keyword evidence="2" id="KW-0479">Metal-binding</keyword>
<dbReference type="SUPFAM" id="SSF69572">
    <property type="entry name" value="Activating enzymes of the ubiquitin-like proteins"/>
    <property type="match status" value="1"/>
</dbReference>
<reference evidence="8" key="1">
    <citation type="submission" date="2023-08" db="EMBL/GenBank/DDBJ databases">
        <title>Complete genome sequence of Shewanella oncorhynchi Z-P2, a siderophore putrebactin-producing bacterium.</title>
        <authorList>
            <person name="Zhang Y."/>
        </authorList>
    </citation>
    <scope>NUCLEOTIDE SEQUENCE</scope>
    <source>
        <strain evidence="8">Z-P2</strain>
    </source>
</reference>
<dbReference type="KEGG" id="sog:RA178_20325"/>
<dbReference type="Pfam" id="PF14464">
    <property type="entry name" value="Prok-JAB"/>
    <property type="match status" value="1"/>
</dbReference>
<dbReference type="RefSeq" id="WP_306683609.1">
    <property type="nucleotide sequence ID" value="NZ_CP132914.1"/>
</dbReference>
<dbReference type="GO" id="GO:0046872">
    <property type="term" value="F:metal ion binding"/>
    <property type="evidence" value="ECO:0007669"/>
    <property type="project" value="UniProtKB-KW"/>
</dbReference>
<dbReference type="Proteomes" id="UP001236800">
    <property type="component" value="Chromosome"/>
</dbReference>
<evidence type="ECO:0000256" key="1">
    <source>
        <dbReference type="ARBA" id="ARBA00022670"/>
    </source>
</evidence>
<accession>A0AA50KD53</accession>
<dbReference type="Pfam" id="PF14457">
    <property type="entry name" value="Prok-E2_A"/>
    <property type="match status" value="1"/>
</dbReference>
<keyword evidence="1" id="KW-0645">Protease</keyword>
<dbReference type="InterPro" id="IPR000594">
    <property type="entry name" value="ThiF_NAD_FAD-bd"/>
</dbReference>